<dbReference type="Pfam" id="PF18133">
    <property type="entry name" value="HydF_tetramer"/>
    <property type="match status" value="1"/>
</dbReference>
<dbReference type="AlphaFoldDB" id="A0A1F7WTB7"/>
<dbReference type="EMBL" id="MGFH01000083">
    <property type="protein sequence ID" value="OGM06033.1"/>
    <property type="molecule type" value="Genomic_DNA"/>
</dbReference>
<dbReference type="PANTHER" id="PTHR42714:SF6">
    <property type="entry name" value="TRANSLATION INITIATION FACTOR IF-2"/>
    <property type="match status" value="1"/>
</dbReference>
<feature type="domain" description="Tr-type G" evidence="1">
    <location>
        <begin position="38"/>
        <end position="124"/>
    </location>
</feature>
<dbReference type="GO" id="GO:0005525">
    <property type="term" value="F:GTP binding"/>
    <property type="evidence" value="ECO:0007669"/>
    <property type="project" value="InterPro"/>
</dbReference>
<dbReference type="FunFam" id="3.40.50.11420:FF:000001">
    <property type="entry name" value="Hydrogenase maturation GTPase HydF"/>
    <property type="match status" value="1"/>
</dbReference>
<dbReference type="NCBIfam" id="TIGR03918">
    <property type="entry name" value="GTP_HydF"/>
    <property type="match status" value="1"/>
</dbReference>
<dbReference type="InterPro" id="IPR005225">
    <property type="entry name" value="Small_GTP-bd"/>
</dbReference>
<proteinExistence type="predicted"/>
<dbReference type="GO" id="GO:0003924">
    <property type="term" value="F:GTPase activity"/>
    <property type="evidence" value="ECO:0007669"/>
    <property type="project" value="InterPro"/>
</dbReference>
<dbReference type="GO" id="GO:0002098">
    <property type="term" value="P:tRNA wobble uridine modification"/>
    <property type="evidence" value="ECO:0007669"/>
    <property type="project" value="TreeGrafter"/>
</dbReference>
<dbReference type="GO" id="GO:0030488">
    <property type="term" value="P:tRNA methylation"/>
    <property type="evidence" value="ECO:0007669"/>
    <property type="project" value="TreeGrafter"/>
</dbReference>
<accession>A0A1F7WTB7</accession>
<evidence type="ECO:0000259" key="2">
    <source>
        <dbReference type="Pfam" id="PF18128"/>
    </source>
</evidence>
<evidence type="ECO:0000313" key="4">
    <source>
        <dbReference type="EMBL" id="OGM06033.1"/>
    </source>
</evidence>
<feature type="domain" description="Hydrogen maturase F tetramerization" evidence="3">
    <location>
        <begin position="234"/>
        <end position="350"/>
    </location>
</feature>
<evidence type="ECO:0000259" key="1">
    <source>
        <dbReference type="Pfam" id="PF00009"/>
    </source>
</evidence>
<dbReference type="Pfam" id="PF00009">
    <property type="entry name" value="GTP_EFTU"/>
    <property type="match status" value="1"/>
</dbReference>
<reference evidence="4 5" key="1">
    <citation type="journal article" date="2016" name="Nat. Commun.">
        <title>Thousands of microbial genomes shed light on interconnected biogeochemical processes in an aquifer system.</title>
        <authorList>
            <person name="Anantharaman K."/>
            <person name="Brown C.T."/>
            <person name="Hug L.A."/>
            <person name="Sharon I."/>
            <person name="Castelle C.J."/>
            <person name="Probst A.J."/>
            <person name="Thomas B.C."/>
            <person name="Singh A."/>
            <person name="Wilkins M.J."/>
            <person name="Karaoz U."/>
            <person name="Brodie E.L."/>
            <person name="Williams K.H."/>
            <person name="Hubbard S.S."/>
            <person name="Banfield J.F."/>
        </authorList>
    </citation>
    <scope>NUCLEOTIDE SEQUENCE [LARGE SCALE GENOMIC DNA]</scope>
</reference>
<dbReference type="Gene3D" id="3.40.50.300">
    <property type="entry name" value="P-loop containing nucleotide triphosphate hydrolases"/>
    <property type="match status" value="1"/>
</dbReference>
<dbReference type="Gene3D" id="3.40.50.11420">
    <property type="match status" value="1"/>
</dbReference>
<evidence type="ECO:0000259" key="3">
    <source>
        <dbReference type="Pfam" id="PF18133"/>
    </source>
</evidence>
<dbReference type="NCBIfam" id="TIGR00231">
    <property type="entry name" value="small_GTP"/>
    <property type="match status" value="1"/>
</dbReference>
<organism evidence="4 5">
    <name type="scientific">Candidatus Wallbacteria bacterium GWC2_49_35</name>
    <dbReference type="NCBI Taxonomy" id="1817813"/>
    <lineage>
        <taxon>Bacteria</taxon>
        <taxon>Candidatus Walliibacteriota</taxon>
    </lineage>
</organism>
<dbReference type="PANTHER" id="PTHR42714">
    <property type="entry name" value="TRNA MODIFICATION GTPASE GTPBP3"/>
    <property type="match status" value="1"/>
</dbReference>
<comment type="caution">
    <text evidence="4">The sequence shown here is derived from an EMBL/GenBank/DDBJ whole genome shotgun (WGS) entry which is preliminary data.</text>
</comment>
<dbReference type="CDD" id="cd00880">
    <property type="entry name" value="Era_like"/>
    <property type="match status" value="1"/>
</dbReference>
<dbReference type="Proteomes" id="UP000178735">
    <property type="component" value="Unassembled WGS sequence"/>
</dbReference>
<sequence>PVYKAMEILPIGPVVIIDTAGIDDSGELGDLRVDKSYEVIKRTDLALLVITAAGGIGGYDEQMIRRLKENGTELIIVVNKIDEAAPDVELIRHLNDAGFKYALVSAEKREGISELKELIIKHSPKNFEQPSIIGDLIKPGDTVVLVIPIDTGMPKGRLILPQVQTMRDILDSDAMAYVVKERELRWALANLKQKPKMVVTDSQAFMKVSADTPTDILLTSFSILFARYKGDLMKLVKGAKALKKLKAGDRVLVSEACTHHQQPDDIGRVKIPRWIRQHINEKVEFDFCSGRDYPDNVTDYKLVIHCAGCVLNRKEMLDRIEAAEIKGVPIINYGVTIACVHGVLDRALKPFGEVYQEWMDE</sequence>
<evidence type="ECO:0000313" key="5">
    <source>
        <dbReference type="Proteomes" id="UP000178735"/>
    </source>
</evidence>
<dbReference type="InterPro" id="IPR000795">
    <property type="entry name" value="T_Tr_GTP-bd_dom"/>
</dbReference>
<feature type="domain" description="Hydrogen maturase F dimerization" evidence="2">
    <location>
        <begin position="132"/>
        <end position="230"/>
    </location>
</feature>
<dbReference type="SUPFAM" id="SSF52540">
    <property type="entry name" value="P-loop containing nucleoside triphosphate hydrolases"/>
    <property type="match status" value="1"/>
</dbReference>
<dbReference type="InterPro" id="IPR041606">
    <property type="entry name" value="HydF_dimer"/>
</dbReference>
<dbReference type="Gene3D" id="3.40.50.11410">
    <property type="match status" value="1"/>
</dbReference>
<dbReference type="Pfam" id="PF18128">
    <property type="entry name" value="HydF_dimer"/>
    <property type="match status" value="1"/>
</dbReference>
<dbReference type="GO" id="GO:0005737">
    <property type="term" value="C:cytoplasm"/>
    <property type="evidence" value="ECO:0007669"/>
    <property type="project" value="TreeGrafter"/>
</dbReference>
<name>A0A1F7WTB7_9BACT</name>
<dbReference type="InterPro" id="IPR040644">
    <property type="entry name" value="HydF_tetramer"/>
</dbReference>
<dbReference type="InterPro" id="IPR023873">
    <property type="entry name" value="FeFe-hyd_GTPase_HydF"/>
</dbReference>
<dbReference type="InterPro" id="IPR027417">
    <property type="entry name" value="P-loop_NTPase"/>
</dbReference>
<feature type="non-terminal residue" evidence="4">
    <location>
        <position position="1"/>
    </location>
</feature>
<gene>
    <name evidence="4" type="ORF">A2008_09345</name>
</gene>
<dbReference type="STRING" id="1817813.A2008_09345"/>
<protein>
    <submittedName>
        <fullName evidence="4">[FeFe] hydrogenase H-cluster maturation GTPase HydF</fullName>
    </submittedName>
</protein>